<dbReference type="Proteomes" id="UP000813018">
    <property type="component" value="Unassembled WGS sequence"/>
</dbReference>
<feature type="short sequence motif" description="Histidine triad motif" evidence="1">
    <location>
        <begin position="260"/>
        <end position="264"/>
    </location>
</feature>
<dbReference type="SUPFAM" id="SSF54197">
    <property type="entry name" value="HIT-like"/>
    <property type="match status" value="1"/>
</dbReference>
<dbReference type="PROSITE" id="PS51084">
    <property type="entry name" value="HIT_2"/>
    <property type="match status" value="1"/>
</dbReference>
<accession>A0ABS7CYM9</accession>
<evidence type="ECO:0000313" key="4">
    <source>
        <dbReference type="Proteomes" id="UP000813018"/>
    </source>
</evidence>
<evidence type="ECO:0000313" key="3">
    <source>
        <dbReference type="EMBL" id="MBW7468920.1"/>
    </source>
</evidence>
<dbReference type="SUPFAM" id="SSF53335">
    <property type="entry name" value="S-adenosyl-L-methionine-dependent methyltransferases"/>
    <property type="match status" value="1"/>
</dbReference>
<dbReference type="Gene3D" id="3.40.50.150">
    <property type="entry name" value="Vaccinia Virus protein VP39"/>
    <property type="match status" value="1"/>
</dbReference>
<evidence type="ECO:0000256" key="1">
    <source>
        <dbReference type="PROSITE-ProRule" id="PRU00464"/>
    </source>
</evidence>
<dbReference type="PROSITE" id="PS00892">
    <property type="entry name" value="HIT_1"/>
    <property type="match status" value="1"/>
</dbReference>
<keyword evidence="4" id="KW-1185">Reference proteome</keyword>
<dbReference type="RefSeq" id="WP_219878794.1">
    <property type="nucleotide sequence ID" value="NZ_JAHYXK010000022.1"/>
</dbReference>
<dbReference type="PANTHER" id="PTHR42997">
    <property type="entry name" value="HIT FAMILY HYDROLASE"/>
    <property type="match status" value="1"/>
</dbReference>
<reference evidence="3 4" key="1">
    <citation type="journal article" date="2016" name="Int. J. Syst. Evol. Microbiol.">
        <title>Pontibacter aydingkolensis sp. nov., isolated from soil of a salt lake.</title>
        <authorList>
            <person name="Osman G."/>
            <person name="Zhang T."/>
            <person name="Lou K."/>
            <person name="Gao Y."/>
            <person name="Chang W."/>
            <person name="Lin Q."/>
            <person name="Yang H.M."/>
            <person name="Huo X.D."/>
            <person name="Wang N."/>
        </authorList>
    </citation>
    <scope>NUCLEOTIDE SEQUENCE [LARGE SCALE GENOMIC DNA]</scope>
    <source>
        <strain evidence="3 4">KACC 19255</strain>
    </source>
</reference>
<dbReference type="InterPro" id="IPR036265">
    <property type="entry name" value="HIT-like_sf"/>
</dbReference>
<evidence type="ECO:0000259" key="2">
    <source>
        <dbReference type="PROSITE" id="PS51084"/>
    </source>
</evidence>
<dbReference type="InterPro" id="IPR001310">
    <property type="entry name" value="Histidine_triad_HIT"/>
</dbReference>
<dbReference type="PANTHER" id="PTHR42997:SF1">
    <property type="entry name" value="AP-4-A PHOSPHORYLASE"/>
    <property type="match status" value="1"/>
</dbReference>
<dbReference type="InterPro" id="IPR052908">
    <property type="entry name" value="AP-4-A_phosphorylase"/>
</dbReference>
<dbReference type="InterPro" id="IPR011146">
    <property type="entry name" value="HIT-like"/>
</dbReference>
<organism evidence="3 4">
    <name type="scientific">Pontibacter aydingkolensis</name>
    <dbReference type="NCBI Taxonomy" id="1911536"/>
    <lineage>
        <taxon>Bacteria</taxon>
        <taxon>Pseudomonadati</taxon>
        <taxon>Bacteroidota</taxon>
        <taxon>Cytophagia</taxon>
        <taxon>Cytophagales</taxon>
        <taxon>Hymenobacteraceae</taxon>
        <taxon>Pontibacter</taxon>
    </lineage>
</organism>
<name>A0ABS7CYM9_9BACT</name>
<protein>
    <submittedName>
        <fullName evidence="3">HIT domain-containing protein</fullName>
    </submittedName>
</protein>
<comment type="caution">
    <text evidence="3">The sequence shown here is derived from an EMBL/GenBank/DDBJ whole genome shotgun (WGS) entry which is preliminary data.</text>
</comment>
<dbReference type="Pfam" id="PF01230">
    <property type="entry name" value="HIT"/>
    <property type="match status" value="1"/>
</dbReference>
<dbReference type="Gene3D" id="3.30.428.10">
    <property type="entry name" value="HIT-like"/>
    <property type="match status" value="1"/>
</dbReference>
<gene>
    <name evidence="3" type="ORF">K0O23_17725</name>
</gene>
<dbReference type="Pfam" id="PF13489">
    <property type="entry name" value="Methyltransf_23"/>
    <property type="match status" value="1"/>
</dbReference>
<dbReference type="EMBL" id="JAHYXK010000022">
    <property type="protein sequence ID" value="MBW7468920.1"/>
    <property type="molecule type" value="Genomic_DNA"/>
</dbReference>
<sequence length="298" mass="34467">MKSGTIKANNFSHLTAIERESISFPAKILRERNLLLGDILDFGCGHGVDVESLKTNGFKITGYDPHYFPNYPKKLFDTILCFYVLNVLLPEEQKQVMMNVSTLLKPNGKAFFAVRRDIQYEGYRLHKIHKKETYQCQVKLPFKSIFKNENCEIYEYQHYTTLHQGNELISPFFKHNEERELITETVNVFSIYDKFPVNPGHALVIPKKVISNYFELTEAEQGECWTVVNKVQSILQQQYHSNGFNIGINVNEAAGQTVPHIHIHVIPRYTHDMEDPRGGVRNVIPSRGNYLKQLGIYE</sequence>
<dbReference type="InterPro" id="IPR019808">
    <property type="entry name" value="Histidine_triad_CS"/>
</dbReference>
<dbReference type="PRINTS" id="PR00332">
    <property type="entry name" value="HISTRIAD"/>
</dbReference>
<proteinExistence type="predicted"/>
<dbReference type="InterPro" id="IPR029063">
    <property type="entry name" value="SAM-dependent_MTases_sf"/>
</dbReference>
<feature type="domain" description="HIT" evidence="2">
    <location>
        <begin position="168"/>
        <end position="275"/>
    </location>
</feature>